<dbReference type="AlphaFoldDB" id="A0A1I6XCS3"/>
<sequence length="136" mass="15132">MLPLDEVTAAVRASWCRKTCDVSDLADWSPANPSRGQCGATALVVHDLFGGDLLLAEVLRPDGSRQGVHWWNRLPDGREVDLTREQFAPTEVVQQPRVVVRPEGLPRYGADQYLRLRAAVLTRLGWTTGTWIANAR</sequence>
<name>A0A1I6XCS3_9ACTN</name>
<organism evidence="1 2">
    <name type="scientific">Geodermatophilus amargosae</name>
    <dbReference type="NCBI Taxonomy" id="1296565"/>
    <lineage>
        <taxon>Bacteria</taxon>
        <taxon>Bacillati</taxon>
        <taxon>Actinomycetota</taxon>
        <taxon>Actinomycetes</taxon>
        <taxon>Geodermatophilales</taxon>
        <taxon>Geodermatophilaceae</taxon>
        <taxon>Geodermatophilus</taxon>
    </lineage>
</organism>
<proteinExistence type="predicted"/>
<keyword evidence="2" id="KW-1185">Reference proteome</keyword>
<dbReference type="InterPro" id="IPR056238">
    <property type="entry name" value="YunG-like"/>
</dbReference>
<dbReference type="Pfam" id="PF24585">
    <property type="entry name" value="YunG"/>
    <property type="match status" value="1"/>
</dbReference>
<dbReference type="STRING" id="1296565.SAMN05660657_00400"/>
<dbReference type="RefSeq" id="WP_217644475.1">
    <property type="nucleotide sequence ID" value="NZ_FPBA01000001.1"/>
</dbReference>
<reference evidence="2" key="1">
    <citation type="submission" date="2016-10" db="EMBL/GenBank/DDBJ databases">
        <authorList>
            <person name="Varghese N."/>
            <person name="Submissions S."/>
        </authorList>
    </citation>
    <scope>NUCLEOTIDE SEQUENCE [LARGE SCALE GENOMIC DNA]</scope>
    <source>
        <strain evidence="2">DSM 46136</strain>
    </source>
</reference>
<dbReference type="EMBL" id="FPBA01000001">
    <property type="protein sequence ID" value="SFT35921.1"/>
    <property type="molecule type" value="Genomic_DNA"/>
</dbReference>
<evidence type="ECO:0000313" key="1">
    <source>
        <dbReference type="EMBL" id="SFT35921.1"/>
    </source>
</evidence>
<accession>A0A1I6XCS3</accession>
<dbReference type="Proteomes" id="UP000199546">
    <property type="component" value="Unassembled WGS sequence"/>
</dbReference>
<evidence type="ECO:0000313" key="2">
    <source>
        <dbReference type="Proteomes" id="UP000199546"/>
    </source>
</evidence>
<gene>
    <name evidence="1" type="ORF">SAMN05660657_00400</name>
</gene>
<protein>
    <submittedName>
        <fullName evidence="1">Uncharacterized protein</fullName>
    </submittedName>
</protein>